<evidence type="ECO:0000256" key="2">
    <source>
        <dbReference type="SAM" id="SignalP"/>
    </source>
</evidence>
<feature type="chain" id="PRO_5040798158" description="Right handed beta helix domain-containing protein" evidence="2">
    <location>
        <begin position="35"/>
        <end position="442"/>
    </location>
</feature>
<dbReference type="InterPro" id="IPR011050">
    <property type="entry name" value="Pectin_lyase_fold/virulence"/>
</dbReference>
<dbReference type="SUPFAM" id="SSF51126">
    <property type="entry name" value="Pectin lyase-like"/>
    <property type="match status" value="1"/>
</dbReference>
<dbReference type="Proteomes" id="UP000774283">
    <property type="component" value="Unassembled WGS sequence"/>
</dbReference>
<keyword evidence="4" id="KW-1185">Reference proteome</keyword>
<reference evidence="3 4" key="1">
    <citation type="submission" date="2020-04" db="EMBL/GenBank/DDBJ databases">
        <title>MicrobeNet Type strains.</title>
        <authorList>
            <person name="Nicholson A.C."/>
        </authorList>
    </citation>
    <scope>NUCLEOTIDE SEQUENCE [LARGE SCALE GENOMIC DNA]</scope>
    <source>
        <strain evidence="3 4">ATCC BAA-789</strain>
    </source>
</reference>
<dbReference type="PRINTS" id="PR01217">
    <property type="entry name" value="PRICHEXTENSN"/>
</dbReference>
<accession>A0A9X5INU8</accession>
<comment type="caution">
    <text evidence="3">The sequence shown here is derived from an EMBL/GenBank/DDBJ whole genome shotgun (WGS) entry which is preliminary data.</text>
</comment>
<evidence type="ECO:0000256" key="1">
    <source>
        <dbReference type="SAM" id="MobiDB-lite"/>
    </source>
</evidence>
<keyword evidence="2" id="KW-0732">Signal</keyword>
<proteinExistence type="predicted"/>
<feature type="compositionally biased region" description="Pro residues" evidence="1">
    <location>
        <begin position="170"/>
        <end position="186"/>
    </location>
</feature>
<evidence type="ECO:0000313" key="4">
    <source>
        <dbReference type="Proteomes" id="UP000774283"/>
    </source>
</evidence>
<gene>
    <name evidence="3" type="ORF">HF995_04330</name>
</gene>
<feature type="signal peptide" evidence="2">
    <location>
        <begin position="1"/>
        <end position="34"/>
    </location>
</feature>
<evidence type="ECO:0008006" key="5">
    <source>
        <dbReference type="Google" id="ProtNLM"/>
    </source>
</evidence>
<evidence type="ECO:0000313" key="3">
    <source>
        <dbReference type="EMBL" id="NKX92507.1"/>
    </source>
</evidence>
<feature type="region of interest" description="Disordered" evidence="1">
    <location>
        <begin position="47"/>
        <end position="207"/>
    </location>
</feature>
<feature type="compositionally biased region" description="Pro residues" evidence="1">
    <location>
        <begin position="111"/>
        <end position="124"/>
    </location>
</feature>
<dbReference type="EMBL" id="JAAXOW010000001">
    <property type="protein sequence ID" value="NKX92507.1"/>
    <property type="molecule type" value="Genomic_DNA"/>
</dbReference>
<protein>
    <recommendedName>
        <fullName evidence="5">Right handed beta helix domain-containing protein</fullName>
    </recommendedName>
</protein>
<sequence>MPRPLLDRSRRRQRRVTATFLVAMIAAASIGATAIIAPTAEQTDVAELFPPEPPVGVDDGVRTSLTGRSDSRLPVDTSVSTGLPTSKAGPSAGPTTRLGRPWHPLRGRRPPVAPTTGPTPPTATAPPTTRPTTAPPTPGPTSTPSSTPTATEPDPSTSPTKAPTKTPNPTKAPPTTTPPAPKPPATSRPDGSSTGVPAGTKLKVHEGDLTVTQRGAVVDRLDVRGAIRVQASDVTIKNTIVRGRPVSSIFHLVQISENARGTRIVDSEIFGANPSPYVMGVVGSSFTLERVNIHTVIDQVTIIGKDVTIKSSWLHDNLSYAQDPNHNGGPSHDDNIQIQVGSNLLVTGSRLEGSSSAAVMITQGRGKVSGTTVENSWIDGGSCSVNIAELNQGPLSGLTFRNNVFGTSTRHPYCALLVPSTTTVTQSGNSFADGTVFRVSKG</sequence>
<name>A0A9X5INU8_9MICO</name>
<dbReference type="RefSeq" id="WP_168446534.1">
    <property type="nucleotide sequence ID" value="NZ_JAAXOW010000001.1"/>
</dbReference>
<dbReference type="AlphaFoldDB" id="A0A9X5INU8"/>
<organism evidence="3 4">
    <name type="scientific">Sanguibacter hominis ATCC BAA-789</name>
    <dbReference type="NCBI Taxonomy" id="1312740"/>
    <lineage>
        <taxon>Bacteria</taxon>
        <taxon>Bacillati</taxon>
        <taxon>Actinomycetota</taxon>
        <taxon>Actinomycetes</taxon>
        <taxon>Micrococcales</taxon>
        <taxon>Sanguibacteraceae</taxon>
        <taxon>Sanguibacter</taxon>
    </lineage>
</organism>
<feature type="compositionally biased region" description="Low complexity" evidence="1">
    <location>
        <begin position="142"/>
        <end position="169"/>
    </location>
</feature>